<proteinExistence type="predicted"/>
<dbReference type="GO" id="GO:0016887">
    <property type="term" value="F:ATP hydrolysis activity"/>
    <property type="evidence" value="ECO:0007669"/>
    <property type="project" value="InterPro"/>
</dbReference>
<dbReference type="NCBIfam" id="TIGR03185">
    <property type="entry name" value="DNA_S_dndD"/>
    <property type="match status" value="1"/>
</dbReference>
<dbReference type="PANTHER" id="PTHR32114">
    <property type="entry name" value="ABC TRANSPORTER ABCH.3"/>
    <property type="match status" value="1"/>
</dbReference>
<dbReference type="Gene3D" id="3.40.50.300">
    <property type="entry name" value="P-loop containing nucleotide triphosphate hydrolases"/>
    <property type="match status" value="2"/>
</dbReference>
<evidence type="ECO:0000256" key="1">
    <source>
        <dbReference type="SAM" id="Coils"/>
    </source>
</evidence>
<sequence length="664" mass="75240">MIIKKLILENFRVFRGVHEIELAPQPHHGNDSHQRPIILFGGLNGAGKTSILNAVRLALYGKNSLGYSISNEDYKNYLQSLIHHESSGEQSKHGASVTLVFDFNHNGETHEYTIKRSWGEGQADTLNVFHGDLLKEELSQAQGQGFLNELIPIGVADLFFFDGEKIAELAEDSSGKILRTAVQRLLGLDLIARLQSDLSILLRRSNVKAMPESAKKQLQELEEKQKKQEYEAEILENEISSLHTTIVSIKKELSQAEQALSENGGEWAKSRQAEQTKLDQLLSEKVELEKAIRLEMDASFPLSLAPKTLKALLIKLETESELKQQLAFKTQLSEFLHKVDQRLDSVIPDNTGVMAMLNDVAKQYSDIVAESIELDISDRELGQLQYQINEAALNSKYRFTEAKERLISVEEQIEKISVNIARAPEQERLNDQIQIIKGLNSKLTNKLLERKTLINDAKRTYRDAAATARKLQSLHDKYRTDSNEEDSLDNAHKANSLLGDFSERIKLSRIELLQSAFIDSYKKLARKEDSELYAEIDAETFDVNLVNQHHQKINRKSLSAGEKQIYAIAILEALAKASGHKLPIIIDTPLGRLDSNHRDNLVENYFPQASHQVIILSTDTEVDKQYLESMKNSISRSYEIKYDSRDKCSKVETGYFWVKESVEV</sequence>
<dbReference type="InterPro" id="IPR027417">
    <property type="entry name" value="P-loop_NTPase"/>
</dbReference>
<accession>A0A1I4AC03</accession>
<dbReference type="GO" id="GO:0006302">
    <property type="term" value="P:double-strand break repair"/>
    <property type="evidence" value="ECO:0007669"/>
    <property type="project" value="InterPro"/>
</dbReference>
<dbReference type="PANTHER" id="PTHR32114:SF2">
    <property type="entry name" value="ABC TRANSPORTER ABCH.3"/>
    <property type="match status" value="1"/>
</dbReference>
<evidence type="ECO:0000259" key="2">
    <source>
        <dbReference type="Pfam" id="PF13476"/>
    </source>
</evidence>
<keyword evidence="1" id="KW-0175">Coiled coil</keyword>
<dbReference type="EMBL" id="FOSH01000014">
    <property type="protein sequence ID" value="SFK53962.1"/>
    <property type="molecule type" value="Genomic_DNA"/>
</dbReference>
<dbReference type="RefSeq" id="WP_091714784.1">
    <property type="nucleotide sequence ID" value="NZ_FOSH01000014.1"/>
</dbReference>
<dbReference type="STRING" id="45496.SAMN04488079_1148"/>
<dbReference type="Pfam" id="PF13476">
    <property type="entry name" value="AAA_23"/>
    <property type="match status" value="1"/>
</dbReference>
<gene>
    <name evidence="3" type="ORF">SAMN04488079_1148</name>
</gene>
<protein>
    <submittedName>
        <fullName evidence="3">DNA sulfur modification protein DndD</fullName>
    </submittedName>
</protein>
<keyword evidence="4" id="KW-1185">Reference proteome</keyword>
<dbReference type="SUPFAM" id="SSF52540">
    <property type="entry name" value="P-loop containing nucleoside triphosphate hydrolases"/>
    <property type="match status" value="1"/>
</dbReference>
<feature type="coiled-coil region" evidence="1">
    <location>
        <begin position="218"/>
        <end position="298"/>
    </location>
</feature>
<dbReference type="Proteomes" id="UP000198924">
    <property type="component" value="Unassembled WGS sequence"/>
</dbReference>
<feature type="domain" description="Rad50/SbcC-type AAA" evidence="2">
    <location>
        <begin position="5"/>
        <end position="260"/>
    </location>
</feature>
<evidence type="ECO:0000313" key="3">
    <source>
        <dbReference type="EMBL" id="SFK53962.1"/>
    </source>
</evidence>
<reference evidence="4" key="1">
    <citation type="submission" date="2016-10" db="EMBL/GenBank/DDBJ databases">
        <authorList>
            <person name="Varghese N."/>
            <person name="Submissions S."/>
        </authorList>
    </citation>
    <scope>NUCLEOTIDE SEQUENCE [LARGE SCALE GENOMIC DNA]</scope>
    <source>
        <strain evidence="4">DSM 11578</strain>
    </source>
</reference>
<name>A0A1I4AC03_9GAMM</name>
<dbReference type="InterPro" id="IPR038729">
    <property type="entry name" value="Rad50/SbcC_AAA"/>
</dbReference>
<organism evidence="3 4">
    <name type="scientific">Methylophaga sulfidovorans</name>
    <dbReference type="NCBI Taxonomy" id="45496"/>
    <lineage>
        <taxon>Bacteria</taxon>
        <taxon>Pseudomonadati</taxon>
        <taxon>Pseudomonadota</taxon>
        <taxon>Gammaproteobacteria</taxon>
        <taxon>Thiotrichales</taxon>
        <taxon>Piscirickettsiaceae</taxon>
        <taxon>Methylophaga</taxon>
    </lineage>
</organism>
<dbReference type="InterPro" id="IPR017599">
    <property type="entry name" value="DNA_S_DndD"/>
</dbReference>
<evidence type="ECO:0000313" key="4">
    <source>
        <dbReference type="Proteomes" id="UP000198924"/>
    </source>
</evidence>
<dbReference type="AlphaFoldDB" id="A0A1I4AC03"/>
<dbReference type="OrthoDB" id="9795626at2"/>